<evidence type="ECO:0008006" key="3">
    <source>
        <dbReference type="Google" id="ProtNLM"/>
    </source>
</evidence>
<evidence type="ECO:0000313" key="1">
    <source>
        <dbReference type="EMBL" id="KAA6382493.1"/>
    </source>
</evidence>
<evidence type="ECO:0000313" key="2">
    <source>
        <dbReference type="Proteomes" id="UP000324800"/>
    </source>
</evidence>
<dbReference type="Gene3D" id="3.30.70.270">
    <property type="match status" value="1"/>
</dbReference>
<name>A0A5J4VJP8_9EUKA</name>
<dbReference type="InterPro" id="IPR043128">
    <property type="entry name" value="Rev_trsase/Diguanyl_cyclase"/>
</dbReference>
<gene>
    <name evidence="1" type="ORF">EZS28_021980</name>
</gene>
<dbReference type="EMBL" id="SNRW01006755">
    <property type="protein sequence ID" value="KAA6382493.1"/>
    <property type="molecule type" value="Genomic_DNA"/>
</dbReference>
<proteinExistence type="predicted"/>
<dbReference type="PANTHER" id="PTHR33050:SF7">
    <property type="entry name" value="RIBONUCLEASE H"/>
    <property type="match status" value="1"/>
</dbReference>
<accession>A0A5J4VJP8</accession>
<dbReference type="SUPFAM" id="SSF56672">
    <property type="entry name" value="DNA/RNA polymerases"/>
    <property type="match status" value="1"/>
</dbReference>
<dbReference type="PANTHER" id="PTHR33050">
    <property type="entry name" value="REVERSE TRANSCRIPTASE DOMAIN-CONTAINING PROTEIN"/>
    <property type="match status" value="1"/>
</dbReference>
<feature type="non-terminal residue" evidence="1">
    <location>
        <position position="825"/>
    </location>
</feature>
<dbReference type="GO" id="GO:0003676">
    <property type="term" value="F:nucleic acid binding"/>
    <property type="evidence" value="ECO:0007669"/>
    <property type="project" value="InterPro"/>
</dbReference>
<dbReference type="CDD" id="cd09275">
    <property type="entry name" value="RNase_HI_RT_DIRS1"/>
    <property type="match status" value="1"/>
</dbReference>
<comment type="caution">
    <text evidence="1">The sequence shown here is derived from an EMBL/GenBank/DDBJ whole genome shotgun (WGS) entry which is preliminary data.</text>
</comment>
<dbReference type="SUPFAM" id="SSF53098">
    <property type="entry name" value="Ribonuclease H-like"/>
    <property type="match status" value="1"/>
</dbReference>
<reference evidence="1 2" key="1">
    <citation type="submission" date="2019-03" db="EMBL/GenBank/DDBJ databases">
        <title>Single cell metagenomics reveals metabolic interactions within the superorganism composed of flagellate Streblomastix strix and complex community of Bacteroidetes bacteria on its surface.</title>
        <authorList>
            <person name="Treitli S.C."/>
            <person name="Kolisko M."/>
            <person name="Husnik F."/>
            <person name="Keeling P."/>
            <person name="Hampl V."/>
        </authorList>
    </citation>
    <scope>NUCLEOTIDE SEQUENCE [LARGE SCALE GENOMIC DNA]</scope>
    <source>
        <strain evidence="1">ST1C</strain>
    </source>
</reference>
<sequence>MNVLDPPAIVVERENQQLDLHAGQPLPGQENQPAKSDAVLPFMKNLLNQKARTPEEQKHQQRIASAQLLIEQYYDEKVADYDPTGKRPTKYELEALEDRIQAMLAEVCKFAVDCQIASAAANASLATNDSKSVTEWILTSHHLARVIADKAQRLREPALAPPMFRGLLGLDVDASDVFEKKSKEKLIEKAKTTKLIERPKGISATNPKPVVQPAEVTIHLLIIESTESTAIARLFQLTNFCHNSLHSCKPRHHHRSYNLHNNRNKNESRLRKTLRLTMKNGKLNILRARVRRPNDQRIINWKEVQKEGIMPQFSIDLGKTSVPNRLMASLDQWGKIRSSQTIIKGAQPEWISPAAPLFLLSQQQPRQFRGTLEQEKEYMNQLVKELSSGVVKEMDNVLVFNPTFLVPCQEGRLRKILDCRKINLLTQLAHFKMDGPEELGQILQESDYATMLDIKDAFHHVHVSPNLQPFLGFYYQSNTREMEDENIELHGRLNFNPPIKATTQADDSGDHLLPFKSRLATLSYQMCNNIEEMLSITRLELPNLINGGNNDSIKKRKHDAQTERMNSNDKRELNCNNQKSGIINWRNQLPSVPVSTNISWMNAINKLKTSAIAKGGWDASVRLQKQNLGNLQTILILIKQNKRRKMKDRTPDLTLTTDASEYGWGMTLEHNQEQIMDAGQWLGSWHLHSNNKMELASVLMSLRVWKETISKWKIKCILLKTANTTTEFSICRWRAASAILHLVREIFLLLDSLNLTIYTEHLPGLQNTTADALSRLRWIWGYMINPYLLMEALHKIDFHPTLNAFALRTNKQLDRFCSPQRDRKA</sequence>
<protein>
    <recommendedName>
        <fullName evidence="3">Reverse transcriptase RNase H-like domain-containing protein</fullName>
    </recommendedName>
</protein>
<dbReference type="InterPro" id="IPR012337">
    <property type="entry name" value="RNaseH-like_sf"/>
</dbReference>
<organism evidence="1 2">
    <name type="scientific">Streblomastix strix</name>
    <dbReference type="NCBI Taxonomy" id="222440"/>
    <lineage>
        <taxon>Eukaryota</taxon>
        <taxon>Metamonada</taxon>
        <taxon>Preaxostyla</taxon>
        <taxon>Oxymonadida</taxon>
        <taxon>Streblomastigidae</taxon>
        <taxon>Streblomastix</taxon>
    </lineage>
</organism>
<dbReference type="Gene3D" id="3.10.10.10">
    <property type="entry name" value="HIV Type 1 Reverse Transcriptase, subunit A, domain 1"/>
    <property type="match status" value="1"/>
</dbReference>
<dbReference type="InterPro" id="IPR052055">
    <property type="entry name" value="Hepadnavirus_pol/RT"/>
</dbReference>
<dbReference type="Proteomes" id="UP000324800">
    <property type="component" value="Unassembled WGS sequence"/>
</dbReference>
<dbReference type="InterPro" id="IPR043502">
    <property type="entry name" value="DNA/RNA_pol_sf"/>
</dbReference>
<dbReference type="Gene3D" id="3.30.420.10">
    <property type="entry name" value="Ribonuclease H-like superfamily/Ribonuclease H"/>
    <property type="match status" value="1"/>
</dbReference>
<dbReference type="AlphaFoldDB" id="A0A5J4VJP8"/>
<dbReference type="InterPro" id="IPR036397">
    <property type="entry name" value="RNaseH_sf"/>
</dbReference>